<dbReference type="STRING" id="481446.NIT7645_03104"/>
<evidence type="ECO:0000313" key="3">
    <source>
        <dbReference type="Proteomes" id="UP000043764"/>
    </source>
</evidence>
<keyword evidence="3" id="KW-1185">Reference proteome</keyword>
<accession>A0A0H5DCN0</accession>
<evidence type="ECO:0000313" key="2">
    <source>
        <dbReference type="EMBL" id="CRL09250.1"/>
    </source>
</evidence>
<evidence type="ECO:0000256" key="1">
    <source>
        <dbReference type="SAM" id="MobiDB-lite"/>
    </source>
</evidence>
<name>A0A0H5DCN0_9RHOB</name>
<feature type="compositionally biased region" description="Low complexity" evidence="1">
    <location>
        <begin position="236"/>
        <end position="254"/>
    </location>
</feature>
<dbReference type="GO" id="GO:0006270">
    <property type="term" value="P:DNA replication initiation"/>
    <property type="evidence" value="ECO:0007669"/>
    <property type="project" value="TreeGrafter"/>
</dbReference>
<dbReference type="PANTHER" id="PTHR30050">
    <property type="entry name" value="CHROMOSOMAL REPLICATION INITIATOR PROTEIN DNAA"/>
    <property type="match status" value="1"/>
</dbReference>
<dbReference type="GO" id="GO:0005886">
    <property type="term" value="C:plasma membrane"/>
    <property type="evidence" value="ECO:0007669"/>
    <property type="project" value="TreeGrafter"/>
</dbReference>
<dbReference type="Gene3D" id="1.10.8.60">
    <property type="match status" value="1"/>
</dbReference>
<dbReference type="GO" id="GO:0003688">
    <property type="term" value="F:DNA replication origin binding"/>
    <property type="evidence" value="ECO:0007669"/>
    <property type="project" value="TreeGrafter"/>
</dbReference>
<dbReference type="Proteomes" id="UP000043764">
    <property type="component" value="Unassembled WGS sequence"/>
</dbReference>
<organism evidence="2 3">
    <name type="scientific">Phaeobacter italicus</name>
    <dbReference type="NCBI Taxonomy" id="481446"/>
    <lineage>
        <taxon>Bacteria</taxon>
        <taxon>Pseudomonadati</taxon>
        <taxon>Pseudomonadota</taxon>
        <taxon>Alphaproteobacteria</taxon>
        <taxon>Rhodobacterales</taxon>
        <taxon>Roseobacteraceae</taxon>
        <taxon>Phaeobacter</taxon>
    </lineage>
</organism>
<gene>
    <name evidence="2" type="primary">hda</name>
    <name evidence="2" type="ORF">NIT7321_00079</name>
</gene>
<feature type="region of interest" description="Disordered" evidence="1">
    <location>
        <begin position="224"/>
        <end position="267"/>
    </location>
</feature>
<dbReference type="RefSeq" id="WP_050672254.1">
    <property type="nucleotide sequence ID" value="NZ_CVRL01000001.1"/>
</dbReference>
<dbReference type="PANTHER" id="PTHR30050:SF5">
    <property type="entry name" value="DNAA REGULATORY INACTIVATOR HDA"/>
    <property type="match status" value="1"/>
</dbReference>
<sequence>MAQQLSFDLPAKPALGRDDFFVAPSNAMAVAMLDPSFAWPGGKLVLSGPKRSGKTHLVHVWASNSGAQILPAWQLTKAAVPQLAEGPIAIEDVPDIADNTEAQDALFHLHNLVLANGHALMLTGRAAPRLWGMSLPDLQSRIEGAPHAQLQPPDDALLSVVLAKLFNDRQITPKPDVIPYLVAHMDRSFAAASQIVEELDQLSLAEGRMVSRALAVQLMSDRPQDAARGAAQHPIAQPTADAPADVPAPGTATGQDATKTDDDRRGD</sequence>
<dbReference type="EMBL" id="CVRL01000001">
    <property type="protein sequence ID" value="CRL09250.1"/>
    <property type="molecule type" value="Genomic_DNA"/>
</dbReference>
<protein>
    <submittedName>
        <fullName evidence="2">Uncharacterized protein</fullName>
    </submittedName>
</protein>
<dbReference type="AlphaFoldDB" id="A0A0H5DCN0"/>
<feature type="compositionally biased region" description="Basic and acidic residues" evidence="1">
    <location>
        <begin position="258"/>
        <end position="267"/>
    </location>
</feature>
<proteinExistence type="predicted"/>
<reference evidence="3" key="1">
    <citation type="submission" date="2015-05" db="EMBL/GenBank/DDBJ databases">
        <authorList>
            <person name="Rodrigo-Torres Lidia"/>
            <person name="Arahal R.David."/>
        </authorList>
    </citation>
    <scope>NUCLEOTIDE SEQUENCE [LARGE SCALE GENOMIC DNA]</scope>
    <source>
        <strain evidence="3">CECT 7321</strain>
    </source>
</reference>
<dbReference type="InterPro" id="IPR027417">
    <property type="entry name" value="P-loop_NTPase"/>
</dbReference>
<dbReference type="Gene3D" id="3.40.50.300">
    <property type="entry name" value="P-loop containing nucleotide triphosphate hydrolases"/>
    <property type="match status" value="2"/>
</dbReference>
<dbReference type="SUPFAM" id="SSF52540">
    <property type="entry name" value="P-loop containing nucleoside triphosphate hydrolases"/>
    <property type="match status" value="1"/>
</dbReference>